<accession>A0A6N4WZ59</accession>
<reference evidence="2 3" key="1">
    <citation type="submission" date="2020-01" db="EMBL/GenBank/DDBJ databases">
        <authorList>
            <person name="Rodrigo-Torres L."/>
            <person name="Arahal R. D."/>
            <person name="Lucena T."/>
        </authorList>
    </citation>
    <scope>NUCLEOTIDE SEQUENCE [LARGE SCALE GENOMIC DNA]</scope>
    <source>
        <strain evidence="2 3">CECT 9293</strain>
    </source>
</reference>
<protein>
    <submittedName>
        <fullName evidence="2">Uncharacterized protein</fullName>
    </submittedName>
</protein>
<dbReference type="AlphaFoldDB" id="A0A6N4WZ59"/>
<evidence type="ECO:0000313" key="3">
    <source>
        <dbReference type="Proteomes" id="UP000445144"/>
    </source>
</evidence>
<keyword evidence="1" id="KW-0472">Membrane</keyword>
<feature type="transmembrane region" description="Helical" evidence="1">
    <location>
        <begin position="12"/>
        <end position="29"/>
    </location>
</feature>
<dbReference type="RefSeq" id="WP_162031154.1">
    <property type="nucleotide sequence ID" value="NZ_CACVBR010000001.1"/>
</dbReference>
<dbReference type="EMBL" id="CACVBR010000001">
    <property type="protein sequence ID" value="CAA7193734.1"/>
    <property type="molecule type" value="Genomic_DNA"/>
</dbReference>
<evidence type="ECO:0000256" key="1">
    <source>
        <dbReference type="SAM" id="Phobius"/>
    </source>
</evidence>
<gene>
    <name evidence="2" type="ORF">CHRY9293_00146</name>
</gene>
<sequence length="189" mass="20182">MERLKYNFLNLYVHSLSLIIYLGMMALIGKVHAQTFLTESFNYPPGTLLTNTHWSQQTVGSPAIMVGNGNLIYPNTIGDNIGNKVSLASGGEDLYHAFTAATLNASTPGVYSSMIVNVSDAQAGGDFFFALGSFAPTASLYIRSNGTGFSFGIGKSGTTAEYENLVRPFTTDNGTTYSWSSVGTQACPE</sequence>
<keyword evidence="1" id="KW-0812">Transmembrane</keyword>
<keyword evidence="3" id="KW-1185">Reference proteome</keyword>
<dbReference type="Proteomes" id="UP000445144">
    <property type="component" value="Unassembled WGS sequence"/>
</dbReference>
<organism evidence="2 3">
    <name type="scientific">Chryseobacterium potabilaquae</name>
    <dbReference type="NCBI Taxonomy" id="2675057"/>
    <lineage>
        <taxon>Bacteria</taxon>
        <taxon>Pseudomonadati</taxon>
        <taxon>Bacteroidota</taxon>
        <taxon>Flavobacteriia</taxon>
        <taxon>Flavobacteriales</taxon>
        <taxon>Weeksellaceae</taxon>
        <taxon>Chryseobacterium group</taxon>
        <taxon>Chryseobacterium</taxon>
    </lineage>
</organism>
<evidence type="ECO:0000313" key="2">
    <source>
        <dbReference type="EMBL" id="CAA7193734.1"/>
    </source>
</evidence>
<proteinExistence type="predicted"/>
<name>A0A6N4WZ59_9FLAO</name>
<keyword evidence="1" id="KW-1133">Transmembrane helix</keyword>